<organism evidence="1 2">
    <name type="scientific">Sellimonas caecigallum</name>
    <dbReference type="NCBI Taxonomy" id="2592333"/>
    <lineage>
        <taxon>Bacteria</taxon>
        <taxon>Bacillati</taxon>
        <taxon>Bacillota</taxon>
        <taxon>Clostridia</taxon>
        <taxon>Lachnospirales</taxon>
        <taxon>Lachnospiraceae</taxon>
        <taxon>Sellimonas</taxon>
    </lineage>
</organism>
<name>A0ABS7L5Z4_9FIRM</name>
<dbReference type="Pfam" id="PF19642">
    <property type="entry name" value="DUF6145"/>
    <property type="match status" value="1"/>
</dbReference>
<accession>A0ABS7L5Z4</accession>
<comment type="caution">
    <text evidence="1">The sequence shown here is derived from an EMBL/GenBank/DDBJ whole genome shotgun (WGS) entry which is preliminary data.</text>
</comment>
<gene>
    <name evidence="1" type="ORF">FLB61_05120</name>
</gene>
<keyword evidence="2" id="KW-1185">Reference proteome</keyword>
<reference evidence="1 2" key="1">
    <citation type="journal article" date="2020" name="New Microbes New Infect">
        <title>Sellimonas caecigallum sp. nov., description and genome sequence of a new member of the Sellimonas genus isolated from the cecum of feral chicken.</title>
        <authorList>
            <person name="Wongkuna S."/>
            <person name="Ghimire S."/>
            <person name="Antony L."/>
            <person name="Chankhamhaengdecha S."/>
            <person name="Janvilisri T."/>
            <person name="Scaria J."/>
        </authorList>
    </citation>
    <scope>NUCLEOTIDE SEQUENCE [LARGE SCALE GENOMIC DNA]</scope>
    <source>
        <strain evidence="1 2">SW451</strain>
    </source>
</reference>
<dbReference type="RefSeq" id="WP_087203158.1">
    <property type="nucleotide sequence ID" value="NZ_CP173660.1"/>
</dbReference>
<evidence type="ECO:0000313" key="1">
    <source>
        <dbReference type="EMBL" id="MBY0758473.1"/>
    </source>
</evidence>
<protein>
    <submittedName>
        <fullName evidence="1">Uncharacterized protein</fullName>
    </submittedName>
</protein>
<dbReference type="Proteomes" id="UP000779049">
    <property type="component" value="Unassembled WGS sequence"/>
</dbReference>
<proteinExistence type="predicted"/>
<evidence type="ECO:0000313" key="2">
    <source>
        <dbReference type="Proteomes" id="UP000779049"/>
    </source>
</evidence>
<dbReference type="InterPro" id="IPR046143">
    <property type="entry name" value="DUF6145"/>
</dbReference>
<sequence length="114" mass="13190">MYEEKIVLCGANSYEEKYYLNPDFDNLPDHIKDELKIMCVLYVHDVGGILTLVYEEDGSLCFEVTSKEGDAMFDDIGSALKIKELQRTKADLLESLQLYYKVFFLGEDLDEKQE</sequence>
<dbReference type="EMBL" id="VIRV01000005">
    <property type="protein sequence ID" value="MBY0758473.1"/>
    <property type="molecule type" value="Genomic_DNA"/>
</dbReference>